<dbReference type="InterPro" id="IPR026960">
    <property type="entry name" value="RVT-Znf"/>
</dbReference>
<dbReference type="EMBL" id="CP144753">
    <property type="protein sequence ID" value="WVZ93145.1"/>
    <property type="molecule type" value="Genomic_DNA"/>
</dbReference>
<dbReference type="PANTHER" id="PTHR33116">
    <property type="entry name" value="REVERSE TRANSCRIPTASE ZINC-BINDING DOMAIN-CONTAINING PROTEIN-RELATED-RELATED"/>
    <property type="match status" value="1"/>
</dbReference>
<dbReference type="CDD" id="cd01650">
    <property type="entry name" value="RT_nLTR_like"/>
    <property type="match status" value="1"/>
</dbReference>
<sequence length="479" mass="56014">MFRDSSKGDLPLFSRIPKVQEANVIQQYRPICLLNVSYKIFTKVATNRLSSVADKALDFEKACYKVWWHFLFQMLRMKGFSSKWIYWIEASISGLRQGDPLSPLLFNIMVDMLKVFISRAKLDGQFERVIPYMVDGGLLILRYTDDTILFMDHDPDKARNMKLLLFAFEQASGLKINFHKSSIHFRKLKSCDWVKVKERFEKRLSSWKGKYFSIEGRLTLINSGDENKKKYKLAKWSILCQPEDQGGFGILDLNTKNSALLSKWLYKLMECGNKYSNKLYIGSKPWLKWSEKLVKLDFLRFGVFLVKDGSQVRFWEDIWLDEAALKDQYPSLYDIARPKSITIAEAMSSSPPSISWRRQFYRTNLDNWNSLLSCLEGLKLSQEQDAFYWNLTPNGKFSIKSHYVALILSNTPNRSMEVEAPLKTKILLWFLRKGVILTKDNLTKCNWQESLTYASCHKEQTINHLFFECRFARSVWSGD</sequence>
<evidence type="ECO:0000259" key="1">
    <source>
        <dbReference type="PROSITE" id="PS50878"/>
    </source>
</evidence>
<dbReference type="AlphaFoldDB" id="A0AAQ3XCE0"/>
<proteinExistence type="predicted"/>
<dbReference type="InterPro" id="IPR043502">
    <property type="entry name" value="DNA/RNA_pol_sf"/>
</dbReference>
<protein>
    <recommendedName>
        <fullName evidence="1">Reverse transcriptase domain-containing protein</fullName>
    </recommendedName>
</protein>
<name>A0AAQ3XCE0_PASNO</name>
<reference evidence="2 3" key="1">
    <citation type="submission" date="2024-02" db="EMBL/GenBank/DDBJ databases">
        <title>High-quality chromosome-scale genome assembly of Pensacola bahiagrass (Paspalum notatum Flugge var. saurae).</title>
        <authorList>
            <person name="Vega J.M."/>
            <person name="Podio M."/>
            <person name="Orjuela J."/>
            <person name="Siena L.A."/>
            <person name="Pessino S.C."/>
            <person name="Combes M.C."/>
            <person name="Mariac C."/>
            <person name="Albertini E."/>
            <person name="Pupilli F."/>
            <person name="Ortiz J.P.A."/>
            <person name="Leblanc O."/>
        </authorList>
    </citation>
    <scope>NUCLEOTIDE SEQUENCE [LARGE SCALE GENOMIC DNA]</scope>
    <source>
        <strain evidence="2">R1</strain>
        <tissue evidence="2">Leaf</tissue>
    </source>
</reference>
<dbReference type="PROSITE" id="PS50878">
    <property type="entry name" value="RT_POL"/>
    <property type="match status" value="1"/>
</dbReference>
<evidence type="ECO:0000313" key="2">
    <source>
        <dbReference type="EMBL" id="WVZ93145.1"/>
    </source>
</evidence>
<dbReference type="InterPro" id="IPR000477">
    <property type="entry name" value="RT_dom"/>
</dbReference>
<gene>
    <name evidence="2" type="ORF">U9M48_039151</name>
</gene>
<dbReference type="SUPFAM" id="SSF56672">
    <property type="entry name" value="DNA/RNA polymerases"/>
    <property type="match status" value="1"/>
</dbReference>
<feature type="domain" description="Reverse transcriptase" evidence="1">
    <location>
        <begin position="1"/>
        <end position="212"/>
    </location>
</feature>
<accession>A0AAQ3XCE0</accession>
<keyword evidence="3" id="KW-1185">Reference proteome</keyword>
<dbReference type="Pfam" id="PF00078">
    <property type="entry name" value="RVT_1"/>
    <property type="match status" value="1"/>
</dbReference>
<evidence type="ECO:0000313" key="3">
    <source>
        <dbReference type="Proteomes" id="UP001341281"/>
    </source>
</evidence>
<dbReference type="Proteomes" id="UP001341281">
    <property type="component" value="Chromosome 09"/>
</dbReference>
<organism evidence="2 3">
    <name type="scientific">Paspalum notatum var. saurae</name>
    <dbReference type="NCBI Taxonomy" id="547442"/>
    <lineage>
        <taxon>Eukaryota</taxon>
        <taxon>Viridiplantae</taxon>
        <taxon>Streptophyta</taxon>
        <taxon>Embryophyta</taxon>
        <taxon>Tracheophyta</taxon>
        <taxon>Spermatophyta</taxon>
        <taxon>Magnoliopsida</taxon>
        <taxon>Liliopsida</taxon>
        <taxon>Poales</taxon>
        <taxon>Poaceae</taxon>
        <taxon>PACMAD clade</taxon>
        <taxon>Panicoideae</taxon>
        <taxon>Andropogonodae</taxon>
        <taxon>Paspaleae</taxon>
        <taxon>Paspalinae</taxon>
        <taxon>Paspalum</taxon>
    </lineage>
</organism>
<dbReference type="PANTHER" id="PTHR33116:SF87">
    <property type="entry name" value="OS01G0158850 PROTEIN"/>
    <property type="match status" value="1"/>
</dbReference>
<dbReference type="Pfam" id="PF13966">
    <property type="entry name" value="zf-RVT"/>
    <property type="match status" value="1"/>
</dbReference>